<sequence>MSGNKKKYYVYKTSNGMACVSGVEKKELEDDLIGISSTVKEAQRILVEYIIKPIRKYRIGYDYVFLPKNSFEYKGDLIGSMSVIVLFKIFDIEGNEILFKTKGEELKEQTLMLKSGEKCFLCNLLKCYFDKDKFKESNSFDFIQAVCEIKSGYRVSFEINSYTKDIDNGILEPIQIDENEFNDIILNNLELFNVTDNKPAQSTSYITEEV</sequence>
<accession>A0ABS7KZS3</accession>
<proteinExistence type="predicted"/>
<gene>
    <name evidence="1" type="ORF">K5V21_12695</name>
</gene>
<name>A0ABS7KZS3_CLOSR</name>
<dbReference type="RefSeq" id="WP_221861567.1">
    <property type="nucleotide sequence ID" value="NZ_JAIKTU010000010.1"/>
</dbReference>
<protein>
    <submittedName>
        <fullName evidence="1">Uncharacterized protein</fullName>
    </submittedName>
</protein>
<keyword evidence="2" id="KW-1185">Reference proteome</keyword>
<comment type="caution">
    <text evidence="1">The sequence shown here is derived from an EMBL/GenBank/DDBJ whole genome shotgun (WGS) entry which is preliminary data.</text>
</comment>
<reference evidence="1 2" key="1">
    <citation type="journal article" date="2021" name="Cell Host Microbe">
        <title>in vivo commensal control of Clostridioides difficile virulence.</title>
        <authorList>
            <person name="Girinathan B.P."/>
            <person name="Dibenedetto N."/>
            <person name="Worley J.N."/>
            <person name="Peltier J."/>
            <person name="Arrieta-Ortiz M.L."/>
            <person name="Rupa Christinal Immanuel S."/>
            <person name="Lavin R."/>
            <person name="Delaney M.L."/>
            <person name="Cummins C."/>
            <person name="Hoffmann M."/>
            <person name="Luo Y."/>
            <person name="Gonzalez-Escalona N."/>
            <person name="Allard M."/>
            <person name="Onderdonk A.B."/>
            <person name="Gerber G.K."/>
            <person name="Sonenshein A.L."/>
            <person name="Baliga N."/>
            <person name="Dupuy B."/>
            <person name="Bry L."/>
        </authorList>
    </citation>
    <scope>NUCLEOTIDE SEQUENCE [LARGE SCALE GENOMIC DNA]</scope>
    <source>
        <strain evidence="1 2">DSM 599</strain>
    </source>
</reference>
<dbReference type="Proteomes" id="UP001299068">
    <property type="component" value="Unassembled WGS sequence"/>
</dbReference>
<evidence type="ECO:0000313" key="1">
    <source>
        <dbReference type="EMBL" id="MBY0756306.1"/>
    </source>
</evidence>
<dbReference type="EMBL" id="JAIKTU010000010">
    <property type="protein sequence ID" value="MBY0756306.1"/>
    <property type="molecule type" value="Genomic_DNA"/>
</dbReference>
<organism evidence="1 2">
    <name type="scientific">Clostridium sardiniense</name>
    <name type="common">Clostridium absonum</name>
    <dbReference type="NCBI Taxonomy" id="29369"/>
    <lineage>
        <taxon>Bacteria</taxon>
        <taxon>Bacillati</taxon>
        <taxon>Bacillota</taxon>
        <taxon>Clostridia</taxon>
        <taxon>Eubacteriales</taxon>
        <taxon>Clostridiaceae</taxon>
        <taxon>Clostridium</taxon>
    </lineage>
</organism>
<evidence type="ECO:0000313" key="2">
    <source>
        <dbReference type="Proteomes" id="UP001299068"/>
    </source>
</evidence>